<feature type="transmembrane region" description="Helical" evidence="6">
    <location>
        <begin position="317"/>
        <end position="336"/>
    </location>
</feature>
<gene>
    <name evidence="8" type="ORF">SAMN05421541_109518</name>
</gene>
<keyword evidence="9" id="KW-1185">Reference proteome</keyword>
<accession>A0A1I2IF99</accession>
<evidence type="ECO:0000256" key="6">
    <source>
        <dbReference type="SAM" id="Phobius"/>
    </source>
</evidence>
<comment type="subcellular location">
    <subcellularLocation>
        <location evidence="1">Cell membrane</location>
        <topology evidence="1">Multi-pass membrane protein</topology>
    </subcellularLocation>
</comment>
<evidence type="ECO:0000256" key="2">
    <source>
        <dbReference type="ARBA" id="ARBA00022448"/>
    </source>
</evidence>
<evidence type="ECO:0000313" key="9">
    <source>
        <dbReference type="Proteomes" id="UP000199645"/>
    </source>
</evidence>
<evidence type="ECO:0000256" key="4">
    <source>
        <dbReference type="ARBA" id="ARBA00022989"/>
    </source>
</evidence>
<dbReference type="EMBL" id="FONV01000009">
    <property type="protein sequence ID" value="SFF39516.1"/>
    <property type="molecule type" value="Genomic_DNA"/>
</dbReference>
<protein>
    <submittedName>
        <fullName evidence="8">Major Facilitator Superfamily protein</fullName>
    </submittedName>
</protein>
<dbReference type="AlphaFoldDB" id="A0A1I2IF99"/>
<dbReference type="InterPro" id="IPR020846">
    <property type="entry name" value="MFS_dom"/>
</dbReference>
<feature type="transmembrane region" description="Helical" evidence="6">
    <location>
        <begin position="25"/>
        <end position="48"/>
    </location>
</feature>
<dbReference type="CDD" id="cd17504">
    <property type="entry name" value="MFS_MMR_MDR_like"/>
    <property type="match status" value="1"/>
</dbReference>
<dbReference type="Proteomes" id="UP000199645">
    <property type="component" value="Unassembled WGS sequence"/>
</dbReference>
<feature type="transmembrane region" description="Helical" evidence="6">
    <location>
        <begin position="348"/>
        <end position="367"/>
    </location>
</feature>
<keyword evidence="2" id="KW-0813">Transport</keyword>
<dbReference type="SUPFAM" id="SSF103473">
    <property type="entry name" value="MFS general substrate transporter"/>
    <property type="match status" value="1"/>
</dbReference>
<feature type="transmembrane region" description="Helical" evidence="6">
    <location>
        <begin position="148"/>
        <end position="170"/>
    </location>
</feature>
<feature type="transmembrane region" description="Helical" evidence="6">
    <location>
        <begin position="417"/>
        <end position="435"/>
    </location>
</feature>
<dbReference type="Gene3D" id="1.20.1250.20">
    <property type="entry name" value="MFS general substrate transporter like domains"/>
    <property type="match status" value="1"/>
</dbReference>
<dbReference type="PROSITE" id="PS50850">
    <property type="entry name" value="MFS"/>
    <property type="match status" value="1"/>
</dbReference>
<evidence type="ECO:0000256" key="1">
    <source>
        <dbReference type="ARBA" id="ARBA00004651"/>
    </source>
</evidence>
<feature type="transmembrane region" description="Helical" evidence="6">
    <location>
        <begin position="115"/>
        <end position="136"/>
    </location>
</feature>
<evidence type="ECO:0000259" key="7">
    <source>
        <dbReference type="PROSITE" id="PS50850"/>
    </source>
</evidence>
<feature type="transmembrane region" description="Helical" evidence="6">
    <location>
        <begin position="176"/>
        <end position="196"/>
    </location>
</feature>
<name>A0A1I2IF99_9ACTN</name>
<sequence length="472" mass="47572">MKTPENDPAPAAPEAQPLTSHPNRVLAVLLAACVSFALSQVLVLPALPALARNYNASPTTTSWILTGFLLSASIATPVVGKLGERYGKARMLTAVLLMFCLGAVVNALAPSVGVLIAGRVLQGVAGGVFPLAFGVVRDSFPQPQVPGAISLISAIFGVGSGIALPLSGVIVDHLDVSWLFWLGLVALPVAVAAHRWVPPSPRGDGNGIDWAGALLLAAVLASLLLGVTQAPSLGWGSPADVALLCGGSVLLLLWIRLESRTARPLIRLDVLAQRTVAMTNVTAFLIGLAIFAGFLLLPQLAQAPAGDGPGLGTTATVAGLLLLPSAIGQLLVGTFAGRLGVALGFRRTLVLGAALTSGSFAQLTVFHSVPWHLLLGGFTMGAGASFAFGSMANLIVQSVQGSEVGVVTGINTVVRTVGGAFGSAIATTVLAAHAGSAGTPPGDGYTTAFVVATAAATSAILSALLVPTRQGS</sequence>
<dbReference type="InterPro" id="IPR011701">
    <property type="entry name" value="MFS"/>
</dbReference>
<dbReference type="PANTHER" id="PTHR42718">
    <property type="entry name" value="MAJOR FACILITATOR SUPERFAMILY MULTIDRUG TRANSPORTER MFSC"/>
    <property type="match status" value="1"/>
</dbReference>
<dbReference type="Pfam" id="PF07690">
    <property type="entry name" value="MFS_1"/>
    <property type="match status" value="1"/>
</dbReference>
<keyword evidence="5 6" id="KW-0472">Membrane</keyword>
<feature type="transmembrane region" description="Helical" evidence="6">
    <location>
        <begin position="373"/>
        <end position="396"/>
    </location>
</feature>
<dbReference type="STRING" id="35752.SAMN05421541_109518"/>
<evidence type="ECO:0000256" key="3">
    <source>
        <dbReference type="ARBA" id="ARBA00022692"/>
    </source>
</evidence>
<proteinExistence type="predicted"/>
<feature type="transmembrane region" description="Helical" evidence="6">
    <location>
        <begin position="60"/>
        <end position="79"/>
    </location>
</feature>
<dbReference type="GO" id="GO:0022857">
    <property type="term" value="F:transmembrane transporter activity"/>
    <property type="evidence" value="ECO:0007669"/>
    <property type="project" value="InterPro"/>
</dbReference>
<keyword evidence="3 6" id="KW-0812">Transmembrane</keyword>
<evidence type="ECO:0000256" key="5">
    <source>
        <dbReference type="ARBA" id="ARBA00023136"/>
    </source>
</evidence>
<feature type="transmembrane region" description="Helical" evidence="6">
    <location>
        <begin position="276"/>
        <end position="297"/>
    </location>
</feature>
<evidence type="ECO:0000313" key="8">
    <source>
        <dbReference type="EMBL" id="SFF39516.1"/>
    </source>
</evidence>
<dbReference type="PANTHER" id="PTHR42718:SF9">
    <property type="entry name" value="MAJOR FACILITATOR SUPERFAMILY MULTIDRUG TRANSPORTER MFSC"/>
    <property type="match status" value="1"/>
</dbReference>
<organism evidence="8 9">
    <name type="scientific">Actinoplanes philippinensis</name>
    <dbReference type="NCBI Taxonomy" id="35752"/>
    <lineage>
        <taxon>Bacteria</taxon>
        <taxon>Bacillati</taxon>
        <taxon>Actinomycetota</taxon>
        <taxon>Actinomycetes</taxon>
        <taxon>Micromonosporales</taxon>
        <taxon>Micromonosporaceae</taxon>
        <taxon>Actinoplanes</taxon>
    </lineage>
</organism>
<feature type="transmembrane region" description="Helical" evidence="6">
    <location>
        <begin position="208"/>
        <end position="227"/>
    </location>
</feature>
<keyword evidence="4 6" id="KW-1133">Transmembrane helix</keyword>
<feature type="transmembrane region" description="Helical" evidence="6">
    <location>
        <begin position="447"/>
        <end position="466"/>
    </location>
</feature>
<reference evidence="8 9" key="1">
    <citation type="submission" date="2016-10" db="EMBL/GenBank/DDBJ databases">
        <authorList>
            <person name="de Groot N.N."/>
        </authorList>
    </citation>
    <scope>NUCLEOTIDE SEQUENCE [LARGE SCALE GENOMIC DNA]</scope>
    <source>
        <strain evidence="8 9">DSM 43019</strain>
    </source>
</reference>
<dbReference type="Gene3D" id="1.20.1720.10">
    <property type="entry name" value="Multidrug resistance protein D"/>
    <property type="match status" value="1"/>
</dbReference>
<feature type="transmembrane region" description="Helical" evidence="6">
    <location>
        <begin position="91"/>
        <end position="109"/>
    </location>
</feature>
<feature type="domain" description="Major facilitator superfamily (MFS) profile" evidence="7">
    <location>
        <begin position="25"/>
        <end position="470"/>
    </location>
</feature>
<feature type="transmembrane region" description="Helical" evidence="6">
    <location>
        <begin position="233"/>
        <end position="255"/>
    </location>
</feature>
<dbReference type="InterPro" id="IPR036259">
    <property type="entry name" value="MFS_trans_sf"/>
</dbReference>
<dbReference type="GO" id="GO:0005886">
    <property type="term" value="C:plasma membrane"/>
    <property type="evidence" value="ECO:0007669"/>
    <property type="project" value="UniProtKB-SubCell"/>
</dbReference>